<proteinExistence type="predicted"/>
<keyword evidence="2" id="KW-1185">Reference proteome</keyword>
<gene>
    <name evidence="1" type="ORF">T10_10613</name>
</gene>
<organism evidence="1 2">
    <name type="scientific">Trichinella papuae</name>
    <dbReference type="NCBI Taxonomy" id="268474"/>
    <lineage>
        <taxon>Eukaryota</taxon>
        <taxon>Metazoa</taxon>
        <taxon>Ecdysozoa</taxon>
        <taxon>Nematoda</taxon>
        <taxon>Enoplea</taxon>
        <taxon>Dorylaimia</taxon>
        <taxon>Trichinellida</taxon>
        <taxon>Trichinellidae</taxon>
        <taxon>Trichinella</taxon>
    </lineage>
</organism>
<dbReference type="EMBL" id="JYDO01000126">
    <property type="protein sequence ID" value="KRZ69867.1"/>
    <property type="molecule type" value="Genomic_DNA"/>
</dbReference>
<dbReference type="AlphaFoldDB" id="A0A0V1MD74"/>
<protein>
    <submittedName>
        <fullName evidence="1">Uncharacterized protein</fullName>
    </submittedName>
</protein>
<name>A0A0V1MD74_9BILA</name>
<evidence type="ECO:0000313" key="1">
    <source>
        <dbReference type="EMBL" id="KRZ69867.1"/>
    </source>
</evidence>
<dbReference type="Proteomes" id="UP000054843">
    <property type="component" value="Unassembled WGS sequence"/>
</dbReference>
<reference evidence="1 2" key="1">
    <citation type="submission" date="2015-01" db="EMBL/GenBank/DDBJ databases">
        <title>Evolution of Trichinella species and genotypes.</title>
        <authorList>
            <person name="Korhonen P.K."/>
            <person name="Edoardo P."/>
            <person name="Giuseppe L.R."/>
            <person name="Gasser R.B."/>
        </authorList>
    </citation>
    <scope>NUCLEOTIDE SEQUENCE [LARGE SCALE GENOMIC DNA]</scope>
    <source>
        <strain evidence="1">ISS1980</strain>
    </source>
</reference>
<evidence type="ECO:0000313" key="2">
    <source>
        <dbReference type="Proteomes" id="UP000054843"/>
    </source>
</evidence>
<sequence>MRSNVPTKTNEPSRCDVNVVSSSQLTDCRLFRGPIRVYRRHGSDPFLCSNSSISSSSTIKINEKGKFLNRQYNKNANAHDQRLQLTSVTTATMTTHHMLTTTTTTTTTTATYVRPISFSMKSDRHTAGWVSGLPIMIHR</sequence>
<comment type="caution">
    <text evidence="1">The sequence shown here is derived from an EMBL/GenBank/DDBJ whole genome shotgun (WGS) entry which is preliminary data.</text>
</comment>
<accession>A0A0V1MD74</accession>